<name>A0A226DAW7_FOLCA</name>
<gene>
    <name evidence="2" type="ORF">Fcan01_22584</name>
</gene>
<evidence type="ECO:0000313" key="3">
    <source>
        <dbReference type="Proteomes" id="UP000198287"/>
    </source>
</evidence>
<dbReference type="AlphaFoldDB" id="A0A226DAW7"/>
<protein>
    <submittedName>
        <fullName evidence="2">Uncharacterized protein</fullName>
    </submittedName>
</protein>
<reference evidence="2 3" key="1">
    <citation type="submission" date="2015-12" db="EMBL/GenBank/DDBJ databases">
        <title>The genome of Folsomia candida.</title>
        <authorList>
            <person name="Faddeeva A."/>
            <person name="Derks M.F."/>
            <person name="Anvar Y."/>
            <person name="Smit S."/>
            <person name="Van Straalen N."/>
            <person name="Roelofs D."/>
        </authorList>
    </citation>
    <scope>NUCLEOTIDE SEQUENCE [LARGE SCALE GENOMIC DNA]</scope>
    <source>
        <strain evidence="2 3">VU population</strain>
        <tissue evidence="2">Whole body</tissue>
    </source>
</reference>
<proteinExistence type="predicted"/>
<comment type="caution">
    <text evidence="2">The sequence shown here is derived from an EMBL/GenBank/DDBJ whole genome shotgun (WGS) entry which is preliminary data.</text>
</comment>
<organism evidence="2 3">
    <name type="scientific">Folsomia candida</name>
    <name type="common">Springtail</name>
    <dbReference type="NCBI Taxonomy" id="158441"/>
    <lineage>
        <taxon>Eukaryota</taxon>
        <taxon>Metazoa</taxon>
        <taxon>Ecdysozoa</taxon>
        <taxon>Arthropoda</taxon>
        <taxon>Hexapoda</taxon>
        <taxon>Collembola</taxon>
        <taxon>Entomobryomorpha</taxon>
        <taxon>Isotomoidea</taxon>
        <taxon>Isotomidae</taxon>
        <taxon>Proisotominae</taxon>
        <taxon>Folsomia</taxon>
    </lineage>
</organism>
<dbReference type="OMA" id="PECDINC"/>
<evidence type="ECO:0000313" key="2">
    <source>
        <dbReference type="EMBL" id="OXA42695.1"/>
    </source>
</evidence>
<feature type="compositionally biased region" description="Basic and acidic residues" evidence="1">
    <location>
        <begin position="229"/>
        <end position="241"/>
    </location>
</feature>
<feature type="region of interest" description="Disordered" evidence="1">
    <location>
        <begin position="229"/>
        <end position="250"/>
    </location>
</feature>
<keyword evidence="3" id="KW-1185">Reference proteome</keyword>
<dbReference type="Proteomes" id="UP000198287">
    <property type="component" value="Unassembled WGS sequence"/>
</dbReference>
<sequence length="270" mass="31267">MAEGRNPTLGCGFGCVGARCGWVPPPRLVFPRRDPLIDAVGRTDNPCDRPARCPPCCKPTPKFRLPREKPECDINCYRQEQAEAKIQEYWEQRQKYLDRYCPCPPPQCEIEILDPCKYPVAVEMPEDESPENVWRLKDQPCRTNIIAGFFNPNDNVPIEEMRRRRCDPFFKSCGPDGLAPYPCRGVINSPRQAWVSLAQEQRLCVPEDCEGSPYLDPDYLAQQQQIRDQMEQEKRLERDQKSMLTRSNQHPCCPEKFSQSPYCLCNKNFC</sequence>
<accession>A0A226DAW7</accession>
<dbReference type="OrthoDB" id="10483067at2759"/>
<dbReference type="EMBL" id="LNIX01000025">
    <property type="protein sequence ID" value="OXA42695.1"/>
    <property type="molecule type" value="Genomic_DNA"/>
</dbReference>
<evidence type="ECO:0000256" key="1">
    <source>
        <dbReference type="SAM" id="MobiDB-lite"/>
    </source>
</evidence>